<gene>
    <name evidence="1" type="ORF">B0A55_12951</name>
</gene>
<evidence type="ECO:0000313" key="2">
    <source>
        <dbReference type="Proteomes" id="UP000309340"/>
    </source>
</evidence>
<dbReference type="OrthoDB" id="4187154at2759"/>
<reference evidence="1 2" key="1">
    <citation type="submission" date="2017-03" db="EMBL/GenBank/DDBJ databases">
        <title>Genomes of endolithic fungi from Antarctica.</title>
        <authorList>
            <person name="Coleine C."/>
            <person name="Masonjones S."/>
            <person name="Stajich J.E."/>
        </authorList>
    </citation>
    <scope>NUCLEOTIDE SEQUENCE [LARGE SCALE GENOMIC DNA]</scope>
    <source>
        <strain evidence="1 2">CCFEE 5184</strain>
    </source>
</reference>
<proteinExistence type="predicted"/>
<dbReference type="AlphaFoldDB" id="A0A4U0VAN1"/>
<dbReference type="EMBL" id="NAJQ01002327">
    <property type="protein sequence ID" value="TKA45106.1"/>
    <property type="molecule type" value="Genomic_DNA"/>
</dbReference>
<sequence length="94" mass="10462">MASMDLGRLDLVSTTSGLQLELSSLAQFNTSMEDVPDERLAIELPDESRQEILWIKRANNFRLVLGLRLGNAFDVETKKQVLESLATGIRDAKA</sequence>
<protein>
    <submittedName>
        <fullName evidence="1">Uncharacterized protein</fullName>
    </submittedName>
</protein>
<organism evidence="1 2">
    <name type="scientific">Friedmanniomyces simplex</name>
    <dbReference type="NCBI Taxonomy" id="329884"/>
    <lineage>
        <taxon>Eukaryota</taxon>
        <taxon>Fungi</taxon>
        <taxon>Dikarya</taxon>
        <taxon>Ascomycota</taxon>
        <taxon>Pezizomycotina</taxon>
        <taxon>Dothideomycetes</taxon>
        <taxon>Dothideomycetidae</taxon>
        <taxon>Mycosphaerellales</taxon>
        <taxon>Teratosphaeriaceae</taxon>
        <taxon>Friedmanniomyces</taxon>
    </lineage>
</organism>
<comment type="caution">
    <text evidence="1">The sequence shown here is derived from an EMBL/GenBank/DDBJ whole genome shotgun (WGS) entry which is preliminary data.</text>
</comment>
<dbReference type="Proteomes" id="UP000309340">
    <property type="component" value="Unassembled WGS sequence"/>
</dbReference>
<feature type="non-terminal residue" evidence="1">
    <location>
        <position position="94"/>
    </location>
</feature>
<keyword evidence="2" id="KW-1185">Reference proteome</keyword>
<evidence type="ECO:0000313" key="1">
    <source>
        <dbReference type="EMBL" id="TKA45106.1"/>
    </source>
</evidence>
<accession>A0A4U0VAN1</accession>
<name>A0A4U0VAN1_9PEZI</name>